<dbReference type="Gene3D" id="1.20.120.350">
    <property type="entry name" value="Voltage-gated potassium channels. Chain C"/>
    <property type="match status" value="1"/>
</dbReference>
<dbReference type="PROSITE" id="PS50056">
    <property type="entry name" value="TYR_PHOSPHATASE_2"/>
    <property type="match status" value="1"/>
</dbReference>
<dbReference type="InterPro" id="IPR027359">
    <property type="entry name" value="Volt_channel_dom_sf"/>
</dbReference>
<dbReference type="PANTHER" id="PTHR12305:SF60">
    <property type="entry name" value="PHOSPHATIDYLINOSITOL 3,4,5-TRISPHOSPHATE 3-PHOSPHATASE TPTE2-RELATED"/>
    <property type="match status" value="1"/>
</dbReference>
<evidence type="ECO:0000256" key="1">
    <source>
        <dbReference type="ARBA" id="ARBA00004141"/>
    </source>
</evidence>
<dbReference type="GO" id="GO:0016020">
    <property type="term" value="C:membrane"/>
    <property type="evidence" value="ECO:0007669"/>
    <property type="project" value="UniProtKB-SubCell"/>
</dbReference>
<dbReference type="Pfam" id="PF00520">
    <property type="entry name" value="Ion_trans"/>
    <property type="match status" value="1"/>
</dbReference>
<dbReference type="InterPro" id="IPR000387">
    <property type="entry name" value="Tyr_Pase_dom"/>
</dbReference>
<feature type="transmembrane region" description="Helical" evidence="6">
    <location>
        <begin position="167"/>
        <end position="187"/>
    </location>
</feature>
<keyword evidence="10" id="KW-1185">Reference proteome</keyword>
<evidence type="ECO:0000259" key="7">
    <source>
        <dbReference type="PROSITE" id="PS50056"/>
    </source>
</evidence>
<dbReference type="PROSITE" id="PS51181">
    <property type="entry name" value="PPASE_TENSIN"/>
    <property type="match status" value="1"/>
</dbReference>
<keyword evidence="4 6" id="KW-1133">Transmembrane helix</keyword>
<dbReference type="InterPro" id="IPR003595">
    <property type="entry name" value="Tyr_Pase_cat"/>
</dbReference>
<feature type="transmembrane region" description="Helical" evidence="6">
    <location>
        <begin position="100"/>
        <end position="124"/>
    </location>
</feature>
<feature type="domain" description="Phosphatase tensin-type" evidence="8">
    <location>
        <begin position="228"/>
        <end position="362"/>
    </location>
</feature>
<keyword evidence="2 6" id="KW-0812">Transmembrane</keyword>
<dbReference type="InterPro" id="IPR029021">
    <property type="entry name" value="Prot-tyrosine_phosphatase-like"/>
</dbReference>
<keyword evidence="3" id="KW-0378">Hydrolase</keyword>
<dbReference type="InterPro" id="IPR005821">
    <property type="entry name" value="Ion_trans_dom"/>
</dbReference>
<comment type="subcellular location">
    <subcellularLocation>
        <location evidence="1">Membrane</location>
        <topology evidence="1">Multi-pass membrane protein</topology>
    </subcellularLocation>
</comment>
<accession>A0AA88YEB4</accession>
<dbReference type="GO" id="GO:0016314">
    <property type="term" value="F:phosphatidylinositol-3,4,5-trisphosphate 3-phosphatase activity"/>
    <property type="evidence" value="ECO:0007669"/>
    <property type="project" value="TreeGrafter"/>
</dbReference>
<sequence>MDGSEKTNGVHENTEVITDKVCVFIDEDDNVIDGELPDGDSCQQGLLSPHGDNVSICSKRSEHPPDAHIQEEDDIHIHKEVPKTKLQEAQFFVRSIVENVYFRLFTVILILTDVAIVIADITMTHKNSQSFDTLEIVSRVILAYFVLEICLRIFARGIEFFKSCMDVTDMVVVLATFIVDLALSSYARLGVIGRALRIVRIGRSIVIMVQQYRHVTRAARQTVSQNKRRYTKDGFDLDLCYITGEIHYKKSVFHGRVENVYIDDHNVPTITDMIDFCKNVREWLSADDENVIAVHCKGGKGRTGTMICTWLVDCQMFEEAEKSLDYFGNRRTDLQVGTTFQGVETPSQSRFVKYYEDVVNKLNRELPEKVELQLLQINITGIKTVGLGNGKDLSVELFEGRVTKLFQSPFTDTDSCQLCHIADEDRIEVKLTSPPILKNDIKVRFTSSSAADNLILQAVDYLILQTVDNLILQAVDNLILQAVDNLILQAVDNLILQAIDNLILQAVDNLILQAIDNLILQAVDNLILQAVDNLILQAVDNLILQSVDNLILQAFDYLILQAVDYLILQAVDRERRVGQPTQEESSQNIQRLFLCRTYI</sequence>
<feature type="transmembrane region" description="Helical" evidence="6">
    <location>
        <begin position="136"/>
        <end position="155"/>
    </location>
</feature>
<evidence type="ECO:0000256" key="3">
    <source>
        <dbReference type="ARBA" id="ARBA00022801"/>
    </source>
</evidence>
<evidence type="ECO:0000256" key="5">
    <source>
        <dbReference type="ARBA" id="ARBA00023136"/>
    </source>
</evidence>
<dbReference type="PANTHER" id="PTHR12305">
    <property type="entry name" value="PHOSPHATASE WITH HOMOLOGY TO TENSIN"/>
    <property type="match status" value="1"/>
</dbReference>
<dbReference type="Pfam" id="PF22785">
    <property type="entry name" value="Tc-R-P"/>
    <property type="match status" value="1"/>
</dbReference>
<dbReference type="InterPro" id="IPR016130">
    <property type="entry name" value="Tyr_Pase_AS"/>
</dbReference>
<evidence type="ECO:0000256" key="4">
    <source>
        <dbReference type="ARBA" id="ARBA00022989"/>
    </source>
</evidence>
<dbReference type="SUPFAM" id="SSF52799">
    <property type="entry name" value="(Phosphotyrosine protein) phosphatases II"/>
    <property type="match status" value="1"/>
</dbReference>
<dbReference type="Gene3D" id="2.60.40.1110">
    <property type="match status" value="1"/>
</dbReference>
<dbReference type="InterPro" id="IPR051281">
    <property type="entry name" value="Dual-spec_lipid-protein_phosph"/>
</dbReference>
<reference evidence="9" key="1">
    <citation type="submission" date="2019-08" db="EMBL/GenBank/DDBJ databases">
        <title>The improved chromosome-level genome for the pearl oyster Pinctada fucata martensii using PacBio sequencing and Hi-C.</title>
        <authorList>
            <person name="Zheng Z."/>
        </authorList>
    </citation>
    <scope>NUCLEOTIDE SEQUENCE</scope>
    <source>
        <strain evidence="9">ZZ-2019</strain>
        <tissue evidence="9">Adductor muscle</tissue>
    </source>
</reference>
<evidence type="ECO:0000313" key="9">
    <source>
        <dbReference type="EMBL" id="KAK3099855.1"/>
    </source>
</evidence>
<dbReference type="AlphaFoldDB" id="A0AA88YEB4"/>
<dbReference type="Gene3D" id="3.90.190.10">
    <property type="entry name" value="Protein tyrosine phosphatase superfamily"/>
    <property type="match status" value="1"/>
</dbReference>
<evidence type="ECO:0008006" key="11">
    <source>
        <dbReference type="Google" id="ProtNLM"/>
    </source>
</evidence>
<protein>
    <recommendedName>
        <fullName evidence="11">Phosphatidylinositol-3,4,5-trisphosphate 3-phosphatase</fullName>
    </recommendedName>
</protein>
<evidence type="ECO:0000256" key="6">
    <source>
        <dbReference type="SAM" id="Phobius"/>
    </source>
</evidence>
<dbReference type="GO" id="GO:0005216">
    <property type="term" value="F:monoatomic ion channel activity"/>
    <property type="evidence" value="ECO:0007669"/>
    <property type="project" value="InterPro"/>
</dbReference>
<evidence type="ECO:0000313" key="10">
    <source>
        <dbReference type="Proteomes" id="UP001186944"/>
    </source>
</evidence>
<gene>
    <name evidence="9" type="ORF">FSP39_010806</name>
</gene>
<dbReference type="SMART" id="SM00404">
    <property type="entry name" value="PTPc_motif"/>
    <property type="match status" value="1"/>
</dbReference>
<dbReference type="EMBL" id="VSWD01000006">
    <property type="protein sequence ID" value="KAK3099855.1"/>
    <property type="molecule type" value="Genomic_DNA"/>
</dbReference>
<dbReference type="SUPFAM" id="SSF81324">
    <property type="entry name" value="Voltage-gated potassium channels"/>
    <property type="match status" value="1"/>
</dbReference>
<dbReference type="Proteomes" id="UP001186944">
    <property type="component" value="Unassembled WGS sequence"/>
</dbReference>
<evidence type="ECO:0000256" key="2">
    <source>
        <dbReference type="ARBA" id="ARBA00022692"/>
    </source>
</evidence>
<evidence type="ECO:0000259" key="8">
    <source>
        <dbReference type="PROSITE" id="PS51181"/>
    </source>
</evidence>
<dbReference type="PROSITE" id="PS00383">
    <property type="entry name" value="TYR_PHOSPHATASE_1"/>
    <property type="match status" value="1"/>
</dbReference>
<proteinExistence type="predicted"/>
<dbReference type="InterPro" id="IPR029023">
    <property type="entry name" value="Tensin_phosphatase"/>
</dbReference>
<organism evidence="9 10">
    <name type="scientific">Pinctada imbricata</name>
    <name type="common">Atlantic pearl-oyster</name>
    <name type="synonym">Pinctada martensii</name>
    <dbReference type="NCBI Taxonomy" id="66713"/>
    <lineage>
        <taxon>Eukaryota</taxon>
        <taxon>Metazoa</taxon>
        <taxon>Spiralia</taxon>
        <taxon>Lophotrochozoa</taxon>
        <taxon>Mollusca</taxon>
        <taxon>Bivalvia</taxon>
        <taxon>Autobranchia</taxon>
        <taxon>Pteriomorphia</taxon>
        <taxon>Pterioida</taxon>
        <taxon>Pterioidea</taxon>
        <taxon>Pteriidae</taxon>
        <taxon>Pinctada</taxon>
    </lineage>
</organism>
<dbReference type="GO" id="GO:0005829">
    <property type="term" value="C:cytosol"/>
    <property type="evidence" value="ECO:0007669"/>
    <property type="project" value="TreeGrafter"/>
</dbReference>
<feature type="domain" description="Tyrosine specific protein phosphatases" evidence="7">
    <location>
        <begin position="271"/>
        <end position="334"/>
    </location>
</feature>
<name>A0AA88YEB4_PINIB</name>
<keyword evidence="5 6" id="KW-0472">Membrane</keyword>
<comment type="caution">
    <text evidence="9">The sequence shown here is derived from an EMBL/GenBank/DDBJ whole genome shotgun (WGS) entry which is preliminary data.</text>
</comment>